<dbReference type="KEGG" id="cbr:CBG_22425"/>
<dbReference type="RefSeq" id="XP_002635688.1">
    <property type="nucleotide sequence ID" value="XM_002635642.1"/>
</dbReference>
<keyword evidence="3" id="KW-1185">Reference proteome</keyword>
<gene>
    <name evidence="2" type="ORF">CBG22425</name>
    <name evidence="2" type="ORF">CBG_22425</name>
</gene>
<accession>A8Y293</accession>
<evidence type="ECO:0000256" key="1">
    <source>
        <dbReference type="SAM" id="MobiDB-lite"/>
    </source>
</evidence>
<dbReference type="PANTHER" id="PTHR36497:SF1">
    <property type="entry name" value="PROTEIN CBG17883"/>
    <property type="match status" value="1"/>
</dbReference>
<organism evidence="2 3">
    <name type="scientific">Caenorhabditis briggsae</name>
    <dbReference type="NCBI Taxonomy" id="6238"/>
    <lineage>
        <taxon>Eukaryota</taxon>
        <taxon>Metazoa</taxon>
        <taxon>Ecdysozoa</taxon>
        <taxon>Nematoda</taxon>
        <taxon>Chromadorea</taxon>
        <taxon>Rhabditida</taxon>
        <taxon>Rhabditina</taxon>
        <taxon>Rhabditomorpha</taxon>
        <taxon>Rhabditoidea</taxon>
        <taxon>Rhabditidae</taxon>
        <taxon>Peloderinae</taxon>
        <taxon>Caenorhabditis</taxon>
    </lineage>
</organism>
<evidence type="ECO:0000313" key="2">
    <source>
        <dbReference type="EMBL" id="CAP39013.1"/>
    </source>
</evidence>
<proteinExistence type="predicted"/>
<sequence>MCNNAMVTSYTRSVVGTLSLVLHRIIQKNSGPGLQDPGSRTRAPEPGHQEMSSSTLAPAPWLQHPGSSTLAPAPGLRNPSSRTRAPETALRDTGSWTRAPGPVLQPSDLSSFSGASRRRELILASTFLFLYSAHPGVNGPSEGCGFFTSLFWWI</sequence>
<dbReference type="EMBL" id="HE600946">
    <property type="protein sequence ID" value="CAP39013.1"/>
    <property type="molecule type" value="Genomic_DNA"/>
</dbReference>
<reference evidence="2 3" key="2">
    <citation type="journal article" date="2011" name="PLoS Genet.">
        <title>Caenorhabditis briggsae recombinant inbred line genotypes reveal inter-strain incompatibility and the evolution of recombination.</title>
        <authorList>
            <person name="Ross J.A."/>
            <person name="Koboldt D.C."/>
            <person name="Staisch J.E."/>
            <person name="Chamberlin H.M."/>
            <person name="Gupta B.P."/>
            <person name="Miller R.D."/>
            <person name="Baird S.E."/>
            <person name="Haag E.S."/>
        </authorList>
    </citation>
    <scope>NUCLEOTIDE SEQUENCE [LARGE SCALE GENOMIC DNA]</scope>
    <source>
        <strain evidence="2 3">AF16</strain>
    </source>
</reference>
<dbReference type="AlphaFoldDB" id="A8Y293"/>
<dbReference type="PANTHER" id="PTHR36497">
    <property type="entry name" value="PROTEIN CBG17883"/>
    <property type="match status" value="1"/>
</dbReference>
<dbReference type="HOGENOM" id="CLU_1705823_0_0_1"/>
<feature type="region of interest" description="Disordered" evidence="1">
    <location>
        <begin position="29"/>
        <end position="110"/>
    </location>
</feature>
<dbReference type="InParanoid" id="A8Y293"/>
<name>A8Y293_CAEBR</name>
<dbReference type="GeneID" id="8577683"/>
<protein>
    <submittedName>
        <fullName evidence="2">Protein CBG22425</fullName>
    </submittedName>
</protein>
<evidence type="ECO:0000313" key="3">
    <source>
        <dbReference type="Proteomes" id="UP000008549"/>
    </source>
</evidence>
<reference evidence="2 3" key="1">
    <citation type="journal article" date="2003" name="PLoS Biol.">
        <title>The genome sequence of Caenorhabditis briggsae: a platform for comparative genomics.</title>
        <authorList>
            <person name="Stein L.D."/>
            <person name="Bao Z."/>
            <person name="Blasiar D."/>
            <person name="Blumenthal T."/>
            <person name="Brent M.R."/>
            <person name="Chen N."/>
            <person name="Chinwalla A."/>
            <person name="Clarke L."/>
            <person name="Clee C."/>
            <person name="Coghlan A."/>
            <person name="Coulson A."/>
            <person name="D'Eustachio P."/>
            <person name="Fitch D.H."/>
            <person name="Fulton L.A."/>
            <person name="Fulton R.E."/>
            <person name="Griffiths-Jones S."/>
            <person name="Harris T.W."/>
            <person name="Hillier L.W."/>
            <person name="Kamath R."/>
            <person name="Kuwabara P.E."/>
            <person name="Mardis E.R."/>
            <person name="Marra M.A."/>
            <person name="Miner T.L."/>
            <person name="Minx P."/>
            <person name="Mullikin J.C."/>
            <person name="Plumb R.W."/>
            <person name="Rogers J."/>
            <person name="Schein J.E."/>
            <person name="Sohrmann M."/>
            <person name="Spieth J."/>
            <person name="Stajich J.E."/>
            <person name="Wei C."/>
            <person name="Willey D."/>
            <person name="Wilson R.K."/>
            <person name="Durbin R."/>
            <person name="Waterston R.H."/>
        </authorList>
    </citation>
    <scope>NUCLEOTIDE SEQUENCE [LARGE SCALE GENOMIC DNA]</scope>
    <source>
        <strain evidence="2 3">AF16</strain>
    </source>
</reference>
<dbReference type="CTD" id="8577683"/>
<dbReference type="Proteomes" id="UP000008549">
    <property type="component" value="Unassembled WGS sequence"/>
</dbReference>